<reference evidence="1 2" key="1">
    <citation type="submission" date="2020-08" db="EMBL/GenBank/DDBJ databases">
        <title>Sequencing the genomes of 1000 actinobacteria strains.</title>
        <authorList>
            <person name="Klenk H.-P."/>
        </authorList>
    </citation>
    <scope>NUCLEOTIDE SEQUENCE [LARGE SCALE GENOMIC DNA]</scope>
    <source>
        <strain evidence="1 2">DSM 45859</strain>
    </source>
</reference>
<proteinExistence type="predicted"/>
<dbReference type="PANTHER" id="PTHR37807">
    <property type="entry name" value="OS07G0160300 PROTEIN"/>
    <property type="match status" value="1"/>
</dbReference>
<comment type="caution">
    <text evidence="1">The sequence shown here is derived from an EMBL/GenBank/DDBJ whole genome shotgun (WGS) entry which is preliminary data.</text>
</comment>
<accession>A0A840IYM4</accession>
<evidence type="ECO:0000313" key="2">
    <source>
        <dbReference type="Proteomes" id="UP000581769"/>
    </source>
</evidence>
<keyword evidence="1" id="KW-0418">Kinase</keyword>
<sequence>MTRPGLIVLGGLPGTGKSTVAVPLARRLGAAYLRIDRIEQALADSGELPRRPTASGYLVGYGLARDQLTVGVTVVAECVNPLRITRDAWKDTGDRHGEWTLEVELVCSLPDEHRARVENRTVDVEGLVPPTWQQVLDRDYEPWDRDHLVIDTATSSIASTVETIARHANALSTGQSRDSGRNPTSR</sequence>
<dbReference type="PANTHER" id="PTHR37807:SF3">
    <property type="entry name" value="OS07G0160300 PROTEIN"/>
    <property type="match status" value="1"/>
</dbReference>
<dbReference type="InterPro" id="IPR027417">
    <property type="entry name" value="P-loop_NTPase"/>
</dbReference>
<gene>
    <name evidence="1" type="ORF">BJY18_003787</name>
</gene>
<organism evidence="1 2">
    <name type="scientific">Amycolatopsis jiangsuensis</name>
    <dbReference type="NCBI Taxonomy" id="1181879"/>
    <lineage>
        <taxon>Bacteria</taxon>
        <taxon>Bacillati</taxon>
        <taxon>Actinomycetota</taxon>
        <taxon>Actinomycetes</taxon>
        <taxon>Pseudonocardiales</taxon>
        <taxon>Pseudonocardiaceae</taxon>
        <taxon>Amycolatopsis</taxon>
    </lineage>
</organism>
<dbReference type="Gene3D" id="3.40.50.300">
    <property type="entry name" value="P-loop containing nucleotide triphosphate hydrolases"/>
    <property type="match status" value="1"/>
</dbReference>
<dbReference type="GO" id="GO:0016301">
    <property type="term" value="F:kinase activity"/>
    <property type="evidence" value="ECO:0007669"/>
    <property type="project" value="UniProtKB-KW"/>
</dbReference>
<dbReference type="RefSeq" id="WP_184781192.1">
    <property type="nucleotide sequence ID" value="NZ_JACHMG010000001.1"/>
</dbReference>
<dbReference type="Pfam" id="PF13671">
    <property type="entry name" value="AAA_33"/>
    <property type="match status" value="1"/>
</dbReference>
<name>A0A840IYM4_9PSEU</name>
<dbReference type="AlphaFoldDB" id="A0A840IYM4"/>
<dbReference type="Proteomes" id="UP000581769">
    <property type="component" value="Unassembled WGS sequence"/>
</dbReference>
<protein>
    <submittedName>
        <fullName evidence="1">Putative kinase</fullName>
    </submittedName>
</protein>
<keyword evidence="2" id="KW-1185">Reference proteome</keyword>
<keyword evidence="1" id="KW-0808">Transferase</keyword>
<dbReference type="EMBL" id="JACHMG010000001">
    <property type="protein sequence ID" value="MBB4686302.1"/>
    <property type="molecule type" value="Genomic_DNA"/>
</dbReference>
<dbReference type="SUPFAM" id="SSF52540">
    <property type="entry name" value="P-loop containing nucleoside triphosphate hydrolases"/>
    <property type="match status" value="1"/>
</dbReference>
<evidence type="ECO:0000313" key="1">
    <source>
        <dbReference type="EMBL" id="MBB4686302.1"/>
    </source>
</evidence>